<accession>A0A9Q0P3K3</accession>
<keyword evidence="6" id="KW-0519">Myristate</keyword>
<dbReference type="EMBL" id="JAPFFM010000020">
    <property type="protein sequence ID" value="KAJ6680934.1"/>
    <property type="molecule type" value="Genomic_DNA"/>
</dbReference>
<evidence type="ECO:0000313" key="13">
    <source>
        <dbReference type="EMBL" id="KAJ6680934.1"/>
    </source>
</evidence>
<dbReference type="InterPro" id="IPR058209">
    <property type="entry name" value="TPR_BSK1_C"/>
</dbReference>
<protein>
    <submittedName>
        <fullName evidence="13">SERINE/THREONINE-PROTEIN KINASE BSK5</fullName>
    </submittedName>
</protein>
<evidence type="ECO:0000256" key="6">
    <source>
        <dbReference type="ARBA" id="ARBA00022707"/>
    </source>
</evidence>
<dbReference type="AlphaFoldDB" id="A0A9Q0P3K3"/>
<keyword evidence="4" id="KW-0723">Serine/threonine-protein kinase</keyword>
<keyword evidence="5" id="KW-0808">Transferase</keyword>
<evidence type="ECO:0000256" key="4">
    <source>
        <dbReference type="ARBA" id="ARBA00022527"/>
    </source>
</evidence>
<comment type="similarity">
    <text evidence="2">Belongs to the protein kinase superfamily. Ser/Thr protein kinase family.</text>
</comment>
<keyword evidence="11" id="KW-0449">Lipoprotein</keyword>
<organism evidence="13 14">
    <name type="scientific">Salix koriyanagi</name>
    <dbReference type="NCBI Taxonomy" id="2511006"/>
    <lineage>
        <taxon>Eukaryota</taxon>
        <taxon>Viridiplantae</taxon>
        <taxon>Streptophyta</taxon>
        <taxon>Embryophyta</taxon>
        <taxon>Tracheophyta</taxon>
        <taxon>Spermatophyta</taxon>
        <taxon>Magnoliopsida</taxon>
        <taxon>eudicotyledons</taxon>
        <taxon>Gunneridae</taxon>
        <taxon>Pentapetalae</taxon>
        <taxon>rosids</taxon>
        <taxon>fabids</taxon>
        <taxon>Malpighiales</taxon>
        <taxon>Salicaceae</taxon>
        <taxon>Saliceae</taxon>
        <taxon>Salix</taxon>
    </lineage>
</organism>
<dbReference type="PANTHER" id="PTHR45863:SF14">
    <property type="entry name" value="SERINE_THREONINE-PROTEIN KINASE BSK11"/>
    <property type="match status" value="1"/>
</dbReference>
<dbReference type="GO" id="GO:0005524">
    <property type="term" value="F:ATP binding"/>
    <property type="evidence" value="ECO:0007669"/>
    <property type="project" value="UniProtKB-KW"/>
</dbReference>
<dbReference type="Gene3D" id="1.10.510.10">
    <property type="entry name" value="Transferase(Phosphotransferase) domain 1"/>
    <property type="match status" value="1"/>
</dbReference>
<evidence type="ECO:0000256" key="10">
    <source>
        <dbReference type="ARBA" id="ARBA00023136"/>
    </source>
</evidence>
<dbReference type="SUPFAM" id="SSF56112">
    <property type="entry name" value="Protein kinase-like (PK-like)"/>
    <property type="match status" value="1"/>
</dbReference>
<evidence type="ECO:0000256" key="9">
    <source>
        <dbReference type="ARBA" id="ARBA00022840"/>
    </source>
</evidence>
<dbReference type="Pfam" id="PF25575">
    <property type="entry name" value="TPR_BSK1_C"/>
    <property type="match status" value="1"/>
</dbReference>
<evidence type="ECO:0000256" key="11">
    <source>
        <dbReference type="ARBA" id="ARBA00023288"/>
    </source>
</evidence>
<evidence type="ECO:0000313" key="14">
    <source>
        <dbReference type="Proteomes" id="UP001151752"/>
    </source>
</evidence>
<evidence type="ECO:0000256" key="2">
    <source>
        <dbReference type="ARBA" id="ARBA00008684"/>
    </source>
</evidence>
<evidence type="ECO:0000256" key="7">
    <source>
        <dbReference type="ARBA" id="ARBA00022741"/>
    </source>
</evidence>
<dbReference type="InterPro" id="IPR011990">
    <property type="entry name" value="TPR-like_helical_dom_sf"/>
</dbReference>
<comment type="caution">
    <text evidence="13">The sequence shown here is derived from an EMBL/GenBank/DDBJ whole genome shotgun (WGS) entry which is preliminary data.</text>
</comment>
<name>A0A9Q0P3K3_9ROSI</name>
<dbReference type="SUPFAM" id="SSF48452">
    <property type="entry name" value="TPR-like"/>
    <property type="match status" value="1"/>
</dbReference>
<dbReference type="GO" id="GO:0004674">
    <property type="term" value="F:protein serine/threonine kinase activity"/>
    <property type="evidence" value="ECO:0007669"/>
    <property type="project" value="UniProtKB-KW"/>
</dbReference>
<dbReference type="InterPro" id="IPR011009">
    <property type="entry name" value="Kinase-like_dom_sf"/>
</dbReference>
<keyword evidence="3" id="KW-1003">Cell membrane</keyword>
<evidence type="ECO:0000256" key="3">
    <source>
        <dbReference type="ARBA" id="ARBA00022475"/>
    </source>
</evidence>
<evidence type="ECO:0000256" key="5">
    <source>
        <dbReference type="ARBA" id="ARBA00022679"/>
    </source>
</evidence>
<evidence type="ECO:0000256" key="1">
    <source>
        <dbReference type="ARBA" id="ARBA00004193"/>
    </source>
</evidence>
<dbReference type="Gene3D" id="1.25.40.10">
    <property type="entry name" value="Tetratricopeptide repeat domain"/>
    <property type="match status" value="1"/>
</dbReference>
<dbReference type="PANTHER" id="PTHR45863">
    <property type="entry name" value="SERINE/THREONINE-PROTEIN KINASE BSK5"/>
    <property type="match status" value="1"/>
</dbReference>
<keyword evidence="7" id="KW-0547">Nucleotide-binding</keyword>
<evidence type="ECO:0000259" key="12">
    <source>
        <dbReference type="Pfam" id="PF25575"/>
    </source>
</evidence>
<comment type="subcellular location">
    <subcellularLocation>
        <location evidence="1">Cell membrane</location>
        <topology evidence="1">Lipid-anchor</topology>
    </subcellularLocation>
</comment>
<dbReference type="FunFam" id="1.25.40.10:FF:000016">
    <property type="entry name" value="probable serine/threonine-protein kinase At4g35230"/>
    <property type="match status" value="1"/>
</dbReference>
<gene>
    <name evidence="13" type="ORF">OIU74_019421</name>
</gene>
<keyword evidence="10" id="KW-0472">Membrane</keyword>
<dbReference type="Proteomes" id="UP001151752">
    <property type="component" value="Chromosome 5"/>
</dbReference>
<reference evidence="13" key="2">
    <citation type="journal article" date="2023" name="Int. J. Mol. Sci.">
        <title>De Novo Assembly and Annotation of 11 Diverse Shrub Willow (Salix) Genomes Reveals Novel Gene Organization in Sex-Linked Regions.</title>
        <authorList>
            <person name="Hyden B."/>
            <person name="Feng K."/>
            <person name="Yates T.B."/>
            <person name="Jawdy S."/>
            <person name="Cereghino C."/>
            <person name="Smart L.B."/>
            <person name="Muchero W."/>
        </authorList>
    </citation>
    <scope>NUCLEOTIDE SEQUENCE</scope>
    <source>
        <tissue evidence="13">Shoot tip</tissue>
    </source>
</reference>
<sequence length="257" mass="28660">MADAGGALDMIRGKNILLLMDSHLEGNFSSEEATVVFDLASRCLQYDPGERPNTKDLVTTLAPLQNKPDVLSYVMLGIPKHEEAPPTPQHPLSPMGDACSRMDLTAIHQILVMTHYKDDEGTNELSFQEWTQQMKDMLEARKRGDVAFRDKDFKTAVECYSQTASYQDTSAQCVLFIDVGTMVSPTVYARRSLCHLLCDQPDAALRDAMQAQCVYPDWSTAFYMQAVALAKLDMHKDAADMLNDAATLEEKKQRGGR</sequence>
<keyword evidence="14" id="KW-1185">Reference proteome</keyword>
<reference evidence="13" key="1">
    <citation type="submission" date="2022-11" db="EMBL/GenBank/DDBJ databases">
        <authorList>
            <person name="Hyden B.L."/>
            <person name="Feng K."/>
            <person name="Yates T."/>
            <person name="Jawdy S."/>
            <person name="Smart L.B."/>
            <person name="Muchero W."/>
        </authorList>
    </citation>
    <scope>NUCLEOTIDE SEQUENCE</scope>
    <source>
        <tissue evidence="13">Shoot tip</tissue>
    </source>
</reference>
<dbReference type="GO" id="GO:0009742">
    <property type="term" value="P:brassinosteroid mediated signaling pathway"/>
    <property type="evidence" value="ECO:0007669"/>
    <property type="project" value="InterPro"/>
</dbReference>
<keyword evidence="8 13" id="KW-0418">Kinase</keyword>
<keyword evidence="9" id="KW-0067">ATP-binding</keyword>
<dbReference type="GO" id="GO:0005886">
    <property type="term" value="C:plasma membrane"/>
    <property type="evidence" value="ECO:0007669"/>
    <property type="project" value="UniProtKB-SubCell"/>
</dbReference>
<dbReference type="InterPro" id="IPR045845">
    <property type="entry name" value="BSK"/>
</dbReference>
<proteinExistence type="inferred from homology"/>
<feature type="domain" description="Serine/threonine-protein kinase BSK1-like TPR repeats" evidence="12">
    <location>
        <begin position="97"/>
        <end position="226"/>
    </location>
</feature>
<evidence type="ECO:0000256" key="8">
    <source>
        <dbReference type="ARBA" id="ARBA00022777"/>
    </source>
</evidence>